<dbReference type="Gene3D" id="2.60.120.260">
    <property type="entry name" value="Galactose-binding domain-like"/>
    <property type="match status" value="1"/>
</dbReference>
<dbReference type="InterPro" id="IPR012341">
    <property type="entry name" value="6hp_glycosidase-like_sf"/>
</dbReference>
<comment type="caution">
    <text evidence="3">The sequence shown here is derived from an EMBL/GenBank/DDBJ whole genome shotgun (WGS) entry which is preliminary data.</text>
</comment>
<accession>A0ABW0L8T7</accession>
<name>A0ABW0L8T7_9BURK</name>
<dbReference type="Gene3D" id="1.50.10.10">
    <property type="match status" value="1"/>
</dbReference>
<feature type="chain" id="PRO_5045496346" evidence="1">
    <location>
        <begin position="20"/>
        <end position="987"/>
    </location>
</feature>
<dbReference type="Pfam" id="PF17389">
    <property type="entry name" value="Bac_rhamnosid6H"/>
    <property type="match status" value="1"/>
</dbReference>
<proteinExistence type="predicted"/>
<dbReference type="SUPFAM" id="SSF48208">
    <property type="entry name" value="Six-hairpin glycosidases"/>
    <property type="match status" value="1"/>
</dbReference>
<evidence type="ECO:0000256" key="1">
    <source>
        <dbReference type="SAM" id="SignalP"/>
    </source>
</evidence>
<dbReference type="RefSeq" id="WP_379784885.1">
    <property type="nucleotide sequence ID" value="NZ_JBHSMU010000015.1"/>
</dbReference>
<dbReference type="InterPro" id="IPR008928">
    <property type="entry name" value="6-hairpin_glycosidase_sf"/>
</dbReference>
<evidence type="ECO:0000313" key="4">
    <source>
        <dbReference type="Proteomes" id="UP001596050"/>
    </source>
</evidence>
<evidence type="ECO:0000259" key="2">
    <source>
        <dbReference type="Pfam" id="PF17389"/>
    </source>
</evidence>
<feature type="signal peptide" evidence="1">
    <location>
        <begin position="1"/>
        <end position="19"/>
    </location>
</feature>
<dbReference type="Proteomes" id="UP001596050">
    <property type="component" value="Unassembled WGS sequence"/>
</dbReference>
<keyword evidence="4" id="KW-1185">Reference proteome</keyword>
<dbReference type="EMBL" id="JBHSMU010000015">
    <property type="protein sequence ID" value="MFC5461438.1"/>
    <property type="molecule type" value="Genomic_DNA"/>
</dbReference>
<dbReference type="InterPro" id="IPR035396">
    <property type="entry name" value="Bac_rhamnosid6H"/>
</dbReference>
<evidence type="ECO:0000313" key="3">
    <source>
        <dbReference type="EMBL" id="MFC5461438.1"/>
    </source>
</evidence>
<gene>
    <name evidence="3" type="ORF">ACFPN5_16630</name>
</gene>
<organism evidence="3 4">
    <name type="scientific">Massilia niabensis</name>
    <dbReference type="NCBI Taxonomy" id="544910"/>
    <lineage>
        <taxon>Bacteria</taxon>
        <taxon>Pseudomonadati</taxon>
        <taxon>Pseudomonadota</taxon>
        <taxon>Betaproteobacteria</taxon>
        <taxon>Burkholderiales</taxon>
        <taxon>Oxalobacteraceae</taxon>
        <taxon>Telluria group</taxon>
        <taxon>Massilia</taxon>
    </lineage>
</organism>
<protein>
    <submittedName>
        <fullName evidence="3">Esterase</fullName>
    </submittedName>
</protein>
<keyword evidence="1" id="KW-0732">Signal</keyword>
<sequence>MNPSHWLLPALLVSSAAVAADPGPVRDALFVRGGFNGWGTENALRHKGKGIYEAEILVSPGNHGFKVGSRDWKHEWVPGGVPGAGTAVKPDTAIPLATSAGPEATLLVRTTGTYRFTLDASKPSAPVLRVARLPDRKSGPGSAFTPDPHAGHARAATLTYATHDGKVETARFSLKEPEAQLRSYTHSTTMALRDPVPQHASYAESPDLPYTRSGNMAFDALFALAGSEMRQDAVSQIRDGNYKGGAAIPCDCFETGEKWHYVWTRDLSYAADLGLALLDPGRVRNSLDFKLSGYRKEVPKAAQVAGTPDGLQVVQDTGSGGSWPVSTDRVTWAFAAEETLRHLPPAERAPFAKRALTALTNTIENDRIAAFDAKDGLKDGLYSGEQSFLDWRDQSYAAWIPDDLASMASAKAVSTNVAHYKALTFTARLAREAGDTARAARYGAWALDLKKAINARLWMKEAGMYSSLTAGHLVGAPMHRFDWLGQALAIVTGIADSAQARSILARYPHGPMGAPVIWPQQPGVPVYHNRAMWPFVTGYGLKAAALIGNVAVADAAYDSLMRGAALNMSNMENLEWLSGQPLLLDEKNPSLIGPVINSRRQLWSVGAYLGMVIENVFGVSATDEGIALRPFVTTKLRRETFAGSGQATLHNLRLRGQRLSVRLLLPPASTVQGHHGVERVLLNGAPVQSTMRSTIPWAQLKDGDVIEIGLGAPVPGETAIRRVNADPYSESPVVFGPREPVVKRIERDAAGRVRLQIDAGGNGAGGNGAASGVVYHVYRDGQPVALNLPAGAWVDRDIKPNACYTVEAQFTASGNRSHHSAPHCAGPAHEIAANDARVSSNLKVTTGGAQSGTPHLAGWGRPSDRFEVRDVRIAAAGDYRLQVRYRNTANAINLGVSGGVKWLMVLDASGRTVAQGVVQLPHTKPGNAPALSTPLAAHLQGGAYRIRMSDFYNMSYLEANATFSAAGGASGPSNRFDIHGVRLLRVN</sequence>
<feature type="domain" description="Alpha-L-rhamnosidase six-hairpin glycosidase" evidence="2">
    <location>
        <begin position="385"/>
        <end position="469"/>
    </location>
</feature>
<reference evidence="4" key="1">
    <citation type="journal article" date="2019" name="Int. J. Syst. Evol. Microbiol.">
        <title>The Global Catalogue of Microorganisms (GCM) 10K type strain sequencing project: providing services to taxonomists for standard genome sequencing and annotation.</title>
        <authorList>
            <consortium name="The Broad Institute Genomics Platform"/>
            <consortium name="The Broad Institute Genome Sequencing Center for Infectious Disease"/>
            <person name="Wu L."/>
            <person name="Ma J."/>
        </authorList>
    </citation>
    <scope>NUCLEOTIDE SEQUENCE [LARGE SCALE GENOMIC DNA]</scope>
    <source>
        <strain evidence="4">KACC 12649</strain>
    </source>
</reference>